<dbReference type="SUPFAM" id="SSF48726">
    <property type="entry name" value="Immunoglobulin"/>
    <property type="match status" value="3"/>
</dbReference>
<dbReference type="GO" id="GO:0030424">
    <property type="term" value="C:axon"/>
    <property type="evidence" value="ECO:0007669"/>
    <property type="project" value="TreeGrafter"/>
</dbReference>
<feature type="coiled-coil region" evidence="3">
    <location>
        <begin position="474"/>
        <end position="501"/>
    </location>
</feature>
<dbReference type="InterPro" id="IPR003598">
    <property type="entry name" value="Ig_sub2"/>
</dbReference>
<dbReference type="Gene3D" id="2.60.40.10">
    <property type="entry name" value="Immunoglobulins"/>
    <property type="match status" value="3"/>
</dbReference>
<dbReference type="GO" id="GO:0050808">
    <property type="term" value="P:synapse organization"/>
    <property type="evidence" value="ECO:0007669"/>
    <property type="project" value="TreeGrafter"/>
</dbReference>
<dbReference type="FunFam" id="2.60.40.10:FF:000032">
    <property type="entry name" value="palladin isoform X1"/>
    <property type="match status" value="1"/>
</dbReference>
<dbReference type="OrthoDB" id="6412580at2759"/>
<feature type="domain" description="Ig-like" evidence="5">
    <location>
        <begin position="281"/>
        <end position="370"/>
    </location>
</feature>
<feature type="signal peptide" evidence="4">
    <location>
        <begin position="1"/>
        <end position="29"/>
    </location>
</feature>
<dbReference type="SMART" id="SM00409">
    <property type="entry name" value="IG"/>
    <property type="match status" value="3"/>
</dbReference>
<dbReference type="Pfam" id="PF13927">
    <property type="entry name" value="Ig_3"/>
    <property type="match status" value="1"/>
</dbReference>
<name>A0A0K2V5P8_LEPSM</name>
<evidence type="ECO:0000256" key="4">
    <source>
        <dbReference type="SAM" id="SignalP"/>
    </source>
</evidence>
<keyword evidence="2" id="KW-0393">Immunoglobulin domain</keyword>
<evidence type="ECO:0000313" key="6">
    <source>
        <dbReference type="EMBL" id="CDW45655.1"/>
    </source>
</evidence>
<keyword evidence="3" id="KW-0175">Coiled coil</keyword>
<dbReference type="CDD" id="cd00096">
    <property type="entry name" value="Ig"/>
    <property type="match status" value="3"/>
</dbReference>
<proteinExistence type="predicted"/>
<feature type="domain" description="Ig-like" evidence="5">
    <location>
        <begin position="193"/>
        <end position="274"/>
    </location>
</feature>
<dbReference type="InterPro" id="IPR007110">
    <property type="entry name" value="Ig-like_dom"/>
</dbReference>
<dbReference type="GO" id="GO:0043025">
    <property type="term" value="C:neuronal cell body"/>
    <property type="evidence" value="ECO:0007669"/>
    <property type="project" value="TreeGrafter"/>
</dbReference>
<reference evidence="6" key="1">
    <citation type="submission" date="2014-05" db="EMBL/GenBank/DDBJ databases">
        <authorList>
            <person name="Chronopoulou M."/>
        </authorList>
    </citation>
    <scope>NUCLEOTIDE SEQUENCE</scope>
    <source>
        <tissue evidence="6">Whole organism</tissue>
    </source>
</reference>
<dbReference type="InterPro" id="IPR013106">
    <property type="entry name" value="Ig_V-set"/>
</dbReference>
<dbReference type="InterPro" id="IPR050958">
    <property type="entry name" value="Cell_Adh-Cytoskel_Orgn"/>
</dbReference>
<evidence type="ECO:0000256" key="2">
    <source>
        <dbReference type="ARBA" id="ARBA00023319"/>
    </source>
</evidence>
<dbReference type="InterPro" id="IPR036179">
    <property type="entry name" value="Ig-like_dom_sf"/>
</dbReference>
<dbReference type="SMART" id="SM00408">
    <property type="entry name" value="IGc2"/>
    <property type="match status" value="3"/>
</dbReference>
<dbReference type="GO" id="GO:0008046">
    <property type="term" value="F:axon guidance receptor activity"/>
    <property type="evidence" value="ECO:0007669"/>
    <property type="project" value="TreeGrafter"/>
</dbReference>
<dbReference type="SMART" id="SM00406">
    <property type="entry name" value="IGv"/>
    <property type="match status" value="3"/>
</dbReference>
<protein>
    <recommendedName>
        <fullName evidence="5">Ig-like domain-containing protein</fullName>
    </recommendedName>
</protein>
<dbReference type="PROSITE" id="PS50835">
    <property type="entry name" value="IG_LIKE"/>
    <property type="match status" value="3"/>
</dbReference>
<evidence type="ECO:0000256" key="1">
    <source>
        <dbReference type="ARBA" id="ARBA00023157"/>
    </source>
</evidence>
<evidence type="ECO:0000256" key="3">
    <source>
        <dbReference type="SAM" id="Coils"/>
    </source>
</evidence>
<dbReference type="AlphaFoldDB" id="A0A0K2V5P8"/>
<dbReference type="InterPro" id="IPR013783">
    <property type="entry name" value="Ig-like_fold"/>
</dbReference>
<dbReference type="EMBL" id="HACA01028294">
    <property type="protein sequence ID" value="CDW45655.1"/>
    <property type="molecule type" value="Transcribed_RNA"/>
</dbReference>
<feature type="chain" id="PRO_5005489201" description="Ig-like domain-containing protein" evidence="4">
    <location>
        <begin position="30"/>
        <end position="933"/>
    </location>
</feature>
<keyword evidence="4" id="KW-0732">Signal</keyword>
<accession>A0A0K2V5P8</accession>
<dbReference type="GO" id="GO:0005886">
    <property type="term" value="C:plasma membrane"/>
    <property type="evidence" value="ECO:0007669"/>
    <property type="project" value="TreeGrafter"/>
</dbReference>
<dbReference type="InterPro" id="IPR003599">
    <property type="entry name" value="Ig_sub"/>
</dbReference>
<feature type="domain" description="Ig-like" evidence="5">
    <location>
        <begin position="91"/>
        <end position="176"/>
    </location>
</feature>
<dbReference type="PANTHER" id="PTHR45080">
    <property type="entry name" value="CONTACTIN 5"/>
    <property type="match status" value="1"/>
</dbReference>
<dbReference type="GO" id="GO:0007156">
    <property type="term" value="P:homophilic cell adhesion via plasma membrane adhesion molecules"/>
    <property type="evidence" value="ECO:0007669"/>
    <property type="project" value="TreeGrafter"/>
</dbReference>
<evidence type="ECO:0000259" key="5">
    <source>
        <dbReference type="PROSITE" id="PS50835"/>
    </source>
</evidence>
<sequence length="933" mass="108646">MKTLPHLSLSSVLLLVLFSISYLNVLVLTEDQELDDIEDEENDEYMDEYFSGNGSGSEDYYYDYYEGESRNNEDEDSEERENEEKAVMYKPKILTEQTKHHVSVGEDVSLDCEATNSSEFVRIWVKDGQMLFTGSIMLYRSDRFSLKESSLYISRVSQEDSGVYTCSIMVKEEELSVQHTLNVIKAFFIKKYPNDGNVEIKVGESGKISCVVSSASSDDYVIEWTRDGQSFQNGEYSVEGNELYISNATVNDAGQYYCYAKKEDGDKSATSSFMVKILFAPKILSLDQSTFRTGEGYSLEMTCTVVSQPNSKVTWYKGNEVVKLDKRVQTQTAGSRHVLIINSIESNDVGVYMCYATNKAGTHQEQIDFSRSNYESRIQDLSPGNGAEFSTKITKSGYESIPEDVVSKMEELEKVLYAEKQALSEFRKGIELELNALRNLTYTAINSSSGYRNDSPNGETFVDTKFENDIFEDIERINMNLRRLEQTYEDQIQRLSEFSSEAKDDFLRLWDKVNELQEVTNQTTGNIEEIYDKDILILQNFRNDAKADIEKLRFEINNFLEEVQNFIPKNNSFYGGAYSSLEMETKLRRFEVEFKSIQSMIEKLKDDTFIVADELKGVHQDLDTFKKFQRHSSTLHLKIGRRIDKINEENLVDLEHRMNFYDTKIGDFDEFREKTDERLRAKVRSENEKFTAIKSEVQKMKSQIYYLQQSILQLRNAEMESSQKQSDDPTYVTLDQFSSHIVQYNKRDKEYAQAIFNLQEKIRTNEETSIIEEMKEISDTMKKVMKRMDVMESNSKKYNLIIAGIPPSRRLERANHLEKSVREFFKEKLDLTDVQISDIERIRHSNKDKIRVKFPSIMEKFRILRLSRSKKAIRITEDFSDSIILSRRKLIAFARKRSTKSKQKWALKYDELFYNGRSYIYDQTSERVVQKIM</sequence>
<keyword evidence="1" id="KW-1015">Disulfide bond</keyword>
<dbReference type="InterPro" id="IPR013098">
    <property type="entry name" value="Ig_I-set"/>
</dbReference>
<organism evidence="6">
    <name type="scientific">Lepeophtheirus salmonis</name>
    <name type="common">Salmon louse</name>
    <name type="synonym">Caligus salmonis</name>
    <dbReference type="NCBI Taxonomy" id="72036"/>
    <lineage>
        <taxon>Eukaryota</taxon>
        <taxon>Metazoa</taxon>
        <taxon>Ecdysozoa</taxon>
        <taxon>Arthropoda</taxon>
        <taxon>Crustacea</taxon>
        <taxon>Multicrustacea</taxon>
        <taxon>Hexanauplia</taxon>
        <taxon>Copepoda</taxon>
        <taxon>Siphonostomatoida</taxon>
        <taxon>Caligidae</taxon>
        <taxon>Lepeophtheirus</taxon>
    </lineage>
</organism>
<dbReference type="Pfam" id="PF07679">
    <property type="entry name" value="I-set"/>
    <property type="match status" value="2"/>
</dbReference>
<dbReference type="PANTHER" id="PTHR45080:SF33">
    <property type="entry name" value="IG-LIKE DOMAIN-CONTAINING PROTEIN"/>
    <property type="match status" value="1"/>
</dbReference>